<organism evidence="1 2">
    <name type="scientific">Congregibacter variabilis</name>
    <dbReference type="NCBI Taxonomy" id="3081200"/>
    <lineage>
        <taxon>Bacteria</taxon>
        <taxon>Pseudomonadati</taxon>
        <taxon>Pseudomonadota</taxon>
        <taxon>Gammaproteobacteria</taxon>
        <taxon>Cellvibrionales</taxon>
        <taxon>Halieaceae</taxon>
        <taxon>Congregibacter</taxon>
    </lineage>
</organism>
<gene>
    <name evidence="1" type="ORF">R0135_13465</name>
</gene>
<reference evidence="1 2" key="1">
    <citation type="submission" date="2023-10" db="EMBL/GenBank/DDBJ databases">
        <title>Two novel species belonging to the OM43/NOR5 clade.</title>
        <authorList>
            <person name="Park M."/>
        </authorList>
    </citation>
    <scope>NUCLEOTIDE SEQUENCE [LARGE SCALE GENOMIC DNA]</scope>
    <source>
        <strain evidence="1 2">IMCC43200</strain>
    </source>
</reference>
<protein>
    <submittedName>
        <fullName evidence="1">Uncharacterized protein</fullName>
    </submittedName>
</protein>
<dbReference type="Proteomes" id="UP001626537">
    <property type="component" value="Chromosome"/>
</dbReference>
<proteinExistence type="predicted"/>
<keyword evidence="2" id="KW-1185">Reference proteome</keyword>
<evidence type="ECO:0000313" key="2">
    <source>
        <dbReference type="Proteomes" id="UP001626537"/>
    </source>
</evidence>
<sequence length="169" mass="17845">MLRLIRHTAVILITLALLASNVLLLTNTAFNAAISTALATTLGVRTVSSALSAKLAGSERQARVLKSAQVKRNAAVRGFGKNLTARTKRVAARGIAAIPAESIPYIGAAVVVSSMVYELFEACETLRELDSLYADLGVAENVPSDAMSTLCNPPPLEELFPNPLSQPDV</sequence>
<dbReference type="RefSeq" id="WP_407347405.1">
    <property type="nucleotide sequence ID" value="NZ_CP136864.1"/>
</dbReference>
<name>A0ABZ0HZU0_9GAMM</name>
<accession>A0ABZ0HZU0</accession>
<evidence type="ECO:0000313" key="1">
    <source>
        <dbReference type="EMBL" id="WOJ92788.1"/>
    </source>
</evidence>
<dbReference type="EMBL" id="CP136864">
    <property type="protein sequence ID" value="WOJ92788.1"/>
    <property type="molecule type" value="Genomic_DNA"/>
</dbReference>